<evidence type="ECO:0008006" key="5">
    <source>
        <dbReference type="Google" id="ProtNLM"/>
    </source>
</evidence>
<proteinExistence type="predicted"/>
<feature type="region of interest" description="Disordered" evidence="1">
    <location>
        <begin position="396"/>
        <end position="557"/>
    </location>
</feature>
<feature type="compositionally biased region" description="Basic and acidic residues" evidence="1">
    <location>
        <begin position="444"/>
        <end position="459"/>
    </location>
</feature>
<accession>A0A452IPZ4</accession>
<feature type="region of interest" description="Disordered" evidence="1">
    <location>
        <begin position="277"/>
        <end position="364"/>
    </location>
</feature>
<dbReference type="GO" id="GO:0045651">
    <property type="term" value="P:positive regulation of macrophage differentiation"/>
    <property type="evidence" value="ECO:0007669"/>
    <property type="project" value="TreeGrafter"/>
</dbReference>
<keyword evidence="2" id="KW-0472">Membrane</keyword>
<feature type="compositionally biased region" description="Low complexity" evidence="1">
    <location>
        <begin position="543"/>
        <end position="556"/>
    </location>
</feature>
<reference evidence="4" key="1">
    <citation type="journal article" date="2017" name="PLoS ONE">
        <title>The Agassiz's desert tortoise genome provides a resource for the conservation of a threatened species.</title>
        <authorList>
            <person name="Tollis M."/>
            <person name="DeNardo D.F."/>
            <person name="Cornelius J.A."/>
            <person name="Dolby G.A."/>
            <person name="Edwards T."/>
            <person name="Henen B.T."/>
            <person name="Karl A.E."/>
            <person name="Murphy R.W."/>
            <person name="Kusumi K."/>
        </authorList>
    </citation>
    <scope>NUCLEOTIDE SEQUENCE [LARGE SCALE GENOMIC DNA]</scope>
</reference>
<dbReference type="Gene3D" id="1.20.1250.10">
    <property type="match status" value="1"/>
</dbReference>
<evidence type="ECO:0000313" key="4">
    <source>
        <dbReference type="Proteomes" id="UP000291020"/>
    </source>
</evidence>
<feature type="compositionally biased region" description="Polar residues" evidence="1">
    <location>
        <begin position="11"/>
        <end position="23"/>
    </location>
</feature>
<reference evidence="3" key="3">
    <citation type="submission" date="2025-09" db="UniProtKB">
        <authorList>
            <consortium name="Ensembl"/>
        </authorList>
    </citation>
    <scope>IDENTIFICATION</scope>
</reference>
<feature type="region of interest" description="Disordered" evidence="1">
    <location>
        <begin position="1"/>
        <end position="25"/>
    </location>
</feature>
<dbReference type="GO" id="GO:0005125">
    <property type="term" value="F:cytokine activity"/>
    <property type="evidence" value="ECO:0007669"/>
    <property type="project" value="InterPro"/>
</dbReference>
<keyword evidence="2" id="KW-0812">Transmembrane</keyword>
<evidence type="ECO:0000256" key="1">
    <source>
        <dbReference type="SAM" id="MobiDB-lite"/>
    </source>
</evidence>
<dbReference type="GO" id="GO:0016020">
    <property type="term" value="C:membrane"/>
    <property type="evidence" value="ECO:0007669"/>
    <property type="project" value="InterPro"/>
</dbReference>
<dbReference type="Pfam" id="PF05337">
    <property type="entry name" value="CSF-1"/>
    <property type="match status" value="1"/>
</dbReference>
<dbReference type="PANTHER" id="PTHR10058:SF0">
    <property type="entry name" value="MACROPHAGE COLONY-STIMULATING FACTOR 1"/>
    <property type="match status" value="1"/>
</dbReference>
<reference evidence="3" key="2">
    <citation type="submission" date="2025-08" db="UniProtKB">
        <authorList>
            <consortium name="Ensembl"/>
        </authorList>
    </citation>
    <scope>IDENTIFICATION</scope>
</reference>
<feature type="compositionally biased region" description="Polar residues" evidence="1">
    <location>
        <begin position="513"/>
        <end position="524"/>
    </location>
</feature>
<feature type="compositionally biased region" description="Low complexity" evidence="1">
    <location>
        <begin position="397"/>
        <end position="409"/>
    </location>
</feature>
<keyword evidence="2" id="KW-1133">Transmembrane helix</keyword>
<dbReference type="InterPro" id="IPR008001">
    <property type="entry name" value="MCSF-1"/>
</dbReference>
<keyword evidence="4" id="KW-1185">Reference proteome</keyword>
<feature type="transmembrane region" description="Helical" evidence="2">
    <location>
        <begin position="654"/>
        <end position="678"/>
    </location>
</feature>
<dbReference type="InterPro" id="IPR009079">
    <property type="entry name" value="4_helix_cytokine-like_core"/>
</dbReference>
<dbReference type="Proteomes" id="UP000291020">
    <property type="component" value="Unassembled WGS sequence"/>
</dbReference>
<evidence type="ECO:0000313" key="3">
    <source>
        <dbReference type="Ensembl" id="ENSGAGP00000030020.1"/>
    </source>
</evidence>
<feature type="region of interest" description="Disordered" evidence="1">
    <location>
        <begin position="570"/>
        <end position="648"/>
    </location>
</feature>
<dbReference type="GO" id="GO:0008083">
    <property type="term" value="F:growth factor activity"/>
    <property type="evidence" value="ECO:0007669"/>
    <property type="project" value="InterPro"/>
</dbReference>
<dbReference type="PANTHER" id="PTHR10058">
    <property type="entry name" value="MACROPHAGE COLONY STIMULATING FACTOR"/>
    <property type="match status" value="1"/>
</dbReference>
<feature type="compositionally biased region" description="Basic and acidic residues" evidence="1">
    <location>
        <begin position="43"/>
        <end position="58"/>
    </location>
</feature>
<dbReference type="Ensembl" id="ENSGAGT00000034090.1">
    <property type="protein sequence ID" value="ENSGAGP00000030020.1"/>
    <property type="gene ID" value="ENSGAGG00000021668.1"/>
</dbReference>
<dbReference type="AlphaFoldDB" id="A0A452IPZ4"/>
<sequence>MLQGKAARPSNPVSAPTRGSNSPCLGARCQSWPAAKVISHKPHALERQYKGRAQEKGGRRQPPPSLRAARSATSSQLPGAATMTAAPRAKEVEAPRAAIPMPRLGPKACPVSCTLLTFFFLAACSICETEQKGYCENIITKKHLDKLQELIDSQMLMSCHVSFEFIDKQELGDRICYVKAAFPRLEDILDKMKFKKNSDNFNKTKDVQNMYKKIDENEVPCIDAQDDHERELSQACSREFSMPPEKMLQLVKDFFQEIMDLLDKNVDFKRDCSKAYQKCSDAPKKEPPSPGVVTDRDCNCPSPSSPREGPPASPRPALTTKPFPSTVPHLGSKEAAASTRLAHSQPGGTQTPVKLDSSAKPRVSRSMHRGLVAMEIQGVWAGISASVSSPPAELKLASASQGSGSGSISTKPLLDLTKPPSQEPPSTEDIFTSPPSLPASGGETVRREEIHPTRTEAERIQPWPTGLRKFLHMPGLPDPSPSAKQTQPQAEEDVTQATWTFSAADPSTHRMDPSSTDAVSSPALTSKAAEASGADPGGRLVTPLPSELWPSPSLGSKEPISVVQHRFSRMAATTDRSPAPETPPGGSPRHPAGQGKAPDMQRTTELRGKRTGGLPRFREPDDTLAGPIPDLNILPPNTEQRRKKAQPKETQREVMSYVLVAILAIVAILLAIGGLLFYKHKSRTQERRLQQRGNVLEEQEGRPLNGVEEPLELRVHGEL</sequence>
<dbReference type="GO" id="GO:0005615">
    <property type="term" value="C:extracellular space"/>
    <property type="evidence" value="ECO:0007669"/>
    <property type="project" value="TreeGrafter"/>
</dbReference>
<feature type="compositionally biased region" description="Polar residues" evidence="1">
    <location>
        <begin position="482"/>
        <end position="501"/>
    </location>
</feature>
<dbReference type="SUPFAM" id="SSF47266">
    <property type="entry name" value="4-helical cytokines"/>
    <property type="match status" value="1"/>
</dbReference>
<protein>
    <recommendedName>
        <fullName evidence="5">Colony stimulating factor 1</fullName>
    </recommendedName>
</protein>
<organism evidence="3 4">
    <name type="scientific">Gopherus agassizii</name>
    <name type="common">Agassiz's desert tortoise</name>
    <dbReference type="NCBI Taxonomy" id="38772"/>
    <lineage>
        <taxon>Eukaryota</taxon>
        <taxon>Metazoa</taxon>
        <taxon>Chordata</taxon>
        <taxon>Craniata</taxon>
        <taxon>Vertebrata</taxon>
        <taxon>Euteleostomi</taxon>
        <taxon>Archelosauria</taxon>
        <taxon>Testudinata</taxon>
        <taxon>Testudines</taxon>
        <taxon>Cryptodira</taxon>
        <taxon>Durocryptodira</taxon>
        <taxon>Testudinoidea</taxon>
        <taxon>Testudinidae</taxon>
        <taxon>Gopherus</taxon>
    </lineage>
</organism>
<feature type="region of interest" description="Disordered" evidence="1">
    <location>
        <begin position="38"/>
        <end position="90"/>
    </location>
</feature>
<dbReference type="STRING" id="38772.ENSGAGP00000030020"/>
<dbReference type="GO" id="GO:0030316">
    <property type="term" value="P:osteoclast differentiation"/>
    <property type="evidence" value="ECO:0007669"/>
    <property type="project" value="TreeGrafter"/>
</dbReference>
<evidence type="ECO:0000256" key="2">
    <source>
        <dbReference type="SAM" id="Phobius"/>
    </source>
</evidence>
<name>A0A452IPZ4_9SAUR</name>